<sequence length="350" mass="40554">MYKLEIYQKLAYEVLMCRCECIKINRKVSLEDDVRALKGAVGKYPLRMAQLGVSSTEALPEEKLHKAKANYIQYRRVKVNKPEIVTKGVDRIMDNLAHIIAKWEGLLLYEYANGFSDFHAEKFRDYMLNQSKAMLMDKQFLYTIAEKYLAERSFEKKNNARFGECVTIFIDETIKNNPLSTNGGVISNYSYLIALGDLKKESQINSVNLIYEKVGEAHTTTHGEEITAEAIGNALFTLLYEYNYTNDVKIFIDNMTVRGHWKKRKKNFVVNKCFRSVSVNYVNRKHNTKADALSRQNVALTLTRKDFDKLDRIKQIPFPAAAFNPQNDKFNDGHNWFSNFRSPFKKRLAT</sequence>
<gene>
    <name evidence="1" type="ORF">SAMN02745725_00352</name>
</gene>
<keyword evidence="2" id="KW-1185">Reference proteome</keyword>
<protein>
    <submittedName>
        <fullName evidence="1">Uncharacterized protein</fullName>
    </submittedName>
</protein>
<evidence type="ECO:0000313" key="1">
    <source>
        <dbReference type="EMBL" id="SHI44395.1"/>
    </source>
</evidence>
<reference evidence="1 2" key="1">
    <citation type="submission" date="2016-11" db="EMBL/GenBank/DDBJ databases">
        <authorList>
            <person name="Jaros S."/>
            <person name="Januszkiewicz K."/>
            <person name="Wedrychowicz H."/>
        </authorList>
    </citation>
    <scope>NUCLEOTIDE SEQUENCE [LARGE SCALE GENOMIC DNA]</scope>
    <source>
        <strain evidence="1 2">DSM 14809</strain>
    </source>
</reference>
<evidence type="ECO:0000313" key="2">
    <source>
        <dbReference type="Proteomes" id="UP000184185"/>
    </source>
</evidence>
<dbReference type="Proteomes" id="UP000184185">
    <property type="component" value="Unassembled WGS sequence"/>
</dbReference>
<name>A0A1M6B6Q8_PSEXY</name>
<accession>A0A1M6B6Q8</accession>
<dbReference type="EMBL" id="FQYQ01000002">
    <property type="protein sequence ID" value="SHI44395.1"/>
    <property type="molecule type" value="Genomic_DNA"/>
</dbReference>
<proteinExistence type="predicted"/>
<dbReference type="AlphaFoldDB" id="A0A1M6B6Q8"/>
<organism evidence="1 2">
    <name type="scientific">Pseudobutyrivibrio xylanivorans DSM 14809</name>
    <dbReference type="NCBI Taxonomy" id="1123012"/>
    <lineage>
        <taxon>Bacteria</taxon>
        <taxon>Bacillati</taxon>
        <taxon>Bacillota</taxon>
        <taxon>Clostridia</taxon>
        <taxon>Lachnospirales</taxon>
        <taxon>Lachnospiraceae</taxon>
        <taxon>Pseudobutyrivibrio</taxon>
    </lineage>
</organism>